<feature type="domain" description="X8" evidence="14">
    <location>
        <begin position="514"/>
        <end position="597"/>
    </location>
</feature>
<comment type="subcellular location">
    <subcellularLocation>
        <location evidence="1">Cell membrane</location>
        <topology evidence="1">Lipid-anchor</topology>
        <topology evidence="1">GPI-anchor</topology>
    </subcellularLocation>
</comment>
<keyword evidence="8" id="KW-1015">Disulfide bond</keyword>
<organism evidence="15 16">
    <name type="scientific">Miscanthus lutarioriparius</name>
    <dbReference type="NCBI Taxonomy" id="422564"/>
    <lineage>
        <taxon>Eukaryota</taxon>
        <taxon>Viridiplantae</taxon>
        <taxon>Streptophyta</taxon>
        <taxon>Embryophyta</taxon>
        <taxon>Tracheophyta</taxon>
        <taxon>Spermatophyta</taxon>
        <taxon>Magnoliopsida</taxon>
        <taxon>Liliopsida</taxon>
        <taxon>Poales</taxon>
        <taxon>Poaceae</taxon>
        <taxon>PACMAD clade</taxon>
        <taxon>Panicoideae</taxon>
        <taxon>Andropogonodae</taxon>
        <taxon>Andropogoneae</taxon>
        <taxon>Saccharinae</taxon>
        <taxon>Miscanthus</taxon>
    </lineage>
</organism>
<evidence type="ECO:0000256" key="8">
    <source>
        <dbReference type="ARBA" id="ARBA00023157"/>
    </source>
</evidence>
<dbReference type="GO" id="GO:0005975">
    <property type="term" value="P:carbohydrate metabolic process"/>
    <property type="evidence" value="ECO:0007669"/>
    <property type="project" value="InterPro"/>
</dbReference>
<dbReference type="InterPro" id="IPR012946">
    <property type="entry name" value="X8"/>
</dbReference>
<dbReference type="InterPro" id="IPR044965">
    <property type="entry name" value="Glyco_hydro_17_plant"/>
</dbReference>
<dbReference type="OrthoDB" id="941679at2759"/>
<evidence type="ECO:0000256" key="3">
    <source>
        <dbReference type="ARBA" id="ARBA00022475"/>
    </source>
</evidence>
<evidence type="ECO:0000256" key="6">
    <source>
        <dbReference type="ARBA" id="ARBA00022801"/>
    </source>
</evidence>
<feature type="compositionally biased region" description="Basic residues" evidence="12">
    <location>
        <begin position="291"/>
        <end position="301"/>
    </location>
</feature>
<evidence type="ECO:0000256" key="4">
    <source>
        <dbReference type="ARBA" id="ARBA00022622"/>
    </source>
</evidence>
<evidence type="ECO:0000259" key="14">
    <source>
        <dbReference type="SMART" id="SM00768"/>
    </source>
</evidence>
<evidence type="ECO:0000256" key="12">
    <source>
        <dbReference type="SAM" id="MobiDB-lite"/>
    </source>
</evidence>
<keyword evidence="16" id="KW-1185">Reference proteome</keyword>
<evidence type="ECO:0000256" key="10">
    <source>
        <dbReference type="ARBA" id="ARBA00023295"/>
    </source>
</evidence>
<dbReference type="GO" id="GO:0098552">
    <property type="term" value="C:side of membrane"/>
    <property type="evidence" value="ECO:0007669"/>
    <property type="project" value="UniProtKB-KW"/>
</dbReference>
<evidence type="ECO:0000256" key="13">
    <source>
        <dbReference type="SAM" id="SignalP"/>
    </source>
</evidence>
<feature type="signal peptide" evidence="13">
    <location>
        <begin position="1"/>
        <end position="25"/>
    </location>
</feature>
<feature type="region of interest" description="Disordered" evidence="12">
    <location>
        <begin position="261"/>
        <end position="304"/>
    </location>
</feature>
<keyword evidence="6" id="KW-0378">Hydrolase</keyword>
<dbReference type="Pfam" id="PF00332">
    <property type="entry name" value="Glyco_hydro_17"/>
    <property type="match status" value="2"/>
</dbReference>
<evidence type="ECO:0000256" key="2">
    <source>
        <dbReference type="ARBA" id="ARBA00008773"/>
    </source>
</evidence>
<comment type="caution">
    <text evidence="15">The sequence shown here is derived from an EMBL/GenBank/DDBJ whole genome shotgun (WGS) entry which is preliminary data.</text>
</comment>
<name>A0A811N3L2_9POAL</name>
<dbReference type="EMBL" id="CAJGYO010000003">
    <property type="protein sequence ID" value="CAD6217797.1"/>
    <property type="molecule type" value="Genomic_DNA"/>
</dbReference>
<reference evidence="15" key="1">
    <citation type="submission" date="2020-10" db="EMBL/GenBank/DDBJ databases">
        <authorList>
            <person name="Han B."/>
            <person name="Lu T."/>
            <person name="Zhao Q."/>
            <person name="Huang X."/>
            <person name="Zhao Y."/>
        </authorList>
    </citation>
    <scope>NUCLEOTIDE SEQUENCE</scope>
</reference>
<dbReference type="GO" id="GO:0004553">
    <property type="term" value="F:hydrolase activity, hydrolyzing O-glycosyl compounds"/>
    <property type="evidence" value="ECO:0007669"/>
    <property type="project" value="InterPro"/>
</dbReference>
<dbReference type="SUPFAM" id="SSF51445">
    <property type="entry name" value="(Trans)glycosidases"/>
    <property type="match status" value="1"/>
</dbReference>
<proteinExistence type="inferred from homology"/>
<keyword evidence="4" id="KW-0449">Lipoprotein</keyword>
<dbReference type="SMART" id="SM00768">
    <property type="entry name" value="X8"/>
    <property type="match status" value="2"/>
</dbReference>
<evidence type="ECO:0000256" key="5">
    <source>
        <dbReference type="ARBA" id="ARBA00022729"/>
    </source>
</evidence>
<evidence type="ECO:0000256" key="9">
    <source>
        <dbReference type="ARBA" id="ARBA00023180"/>
    </source>
</evidence>
<dbReference type="InterPro" id="IPR017853">
    <property type="entry name" value="GH"/>
</dbReference>
<evidence type="ECO:0000256" key="7">
    <source>
        <dbReference type="ARBA" id="ARBA00023136"/>
    </source>
</evidence>
<dbReference type="InterPro" id="IPR000490">
    <property type="entry name" value="Glyco_hydro_17"/>
</dbReference>
<dbReference type="Gene3D" id="3.20.20.80">
    <property type="entry name" value="Glycosidases"/>
    <property type="match status" value="1"/>
</dbReference>
<feature type="chain" id="PRO_5033034125" description="X8 domain-containing protein" evidence="13">
    <location>
        <begin position="26"/>
        <end position="611"/>
    </location>
</feature>
<dbReference type="PANTHER" id="PTHR32227">
    <property type="entry name" value="GLUCAN ENDO-1,3-BETA-GLUCOSIDASE BG1-RELATED-RELATED"/>
    <property type="match status" value="1"/>
</dbReference>
<protein>
    <recommendedName>
        <fullName evidence="14">X8 domain-containing protein</fullName>
    </recommendedName>
</protein>
<gene>
    <name evidence="15" type="ORF">NCGR_LOCUS11754</name>
</gene>
<keyword evidence="10" id="KW-0326">Glycosidase</keyword>
<dbReference type="AlphaFoldDB" id="A0A811N3L2"/>
<comment type="similarity">
    <text evidence="2 11">Belongs to the glycosyl hydrolase 17 family.</text>
</comment>
<dbReference type="Gene3D" id="1.20.58.1040">
    <property type="match status" value="2"/>
</dbReference>
<keyword evidence="7" id="KW-0472">Membrane</keyword>
<dbReference type="GO" id="GO:0005886">
    <property type="term" value="C:plasma membrane"/>
    <property type="evidence" value="ECO:0007669"/>
    <property type="project" value="UniProtKB-SubCell"/>
</dbReference>
<evidence type="ECO:0000256" key="1">
    <source>
        <dbReference type="ARBA" id="ARBA00004609"/>
    </source>
</evidence>
<keyword evidence="4" id="KW-0336">GPI-anchor</keyword>
<dbReference type="FunFam" id="1.20.58.1040:FF:000001">
    <property type="entry name" value="Glucan endo-1,3-beta-glucosidase 4"/>
    <property type="match status" value="2"/>
</dbReference>
<evidence type="ECO:0000313" key="16">
    <source>
        <dbReference type="Proteomes" id="UP000604825"/>
    </source>
</evidence>
<feature type="domain" description="X8" evidence="14">
    <location>
        <begin position="390"/>
        <end position="486"/>
    </location>
</feature>
<evidence type="ECO:0000313" key="15">
    <source>
        <dbReference type="EMBL" id="CAD6217797.1"/>
    </source>
</evidence>
<dbReference type="Pfam" id="PF07983">
    <property type="entry name" value="X8"/>
    <property type="match status" value="2"/>
</dbReference>
<dbReference type="FunFam" id="3.20.20.80:FF:000074">
    <property type="entry name" value="Hydrolase, hydrolyzing O-glycosyl compounds"/>
    <property type="match status" value="1"/>
</dbReference>
<evidence type="ECO:0000256" key="11">
    <source>
        <dbReference type="RuleBase" id="RU004335"/>
    </source>
</evidence>
<keyword evidence="5 13" id="KW-0732">Signal</keyword>
<feature type="compositionally biased region" description="Polar residues" evidence="12">
    <location>
        <begin position="261"/>
        <end position="270"/>
    </location>
</feature>
<keyword evidence="9" id="KW-0325">Glycoprotein</keyword>
<dbReference type="Proteomes" id="UP000604825">
    <property type="component" value="Unassembled WGS sequence"/>
</dbReference>
<keyword evidence="3" id="KW-1003">Cell membrane</keyword>
<accession>A0A811N3L2</accession>
<sequence length="611" mass="64797">MAPARLFVVVLGTALVLLPFSPADAGVVGVSYGRLGNDLPDTASVVKLLKKSGITSVRLYDANSKVLKALANTGITVMVMLPNDNLAAAAADPSSARRWVRRNVAAYYPATRIHGVAVGNEVFEEAKNLSGQLVPAMANVHDALVKLGLDEALKVSTPIAFTALQASWPPSAGRFRDDIAGSVMKPMLDFLERTGSYLTVNAYPFFAYADEPDKISLDYALGNSNSAGVRDPVTGLVYHSLLDAQLDATYFAMEKLGTSSSGAQEHNSMARNGPRAYVSESGWPSAGRLKPGGRPRPRGGGRRCLEQAGDDAASVANAKAYNNYLINRVVSGDTGTPYRPDADMDVYVFALFNENQKGDGADDIEQHFGLFYPNQTKVYEFDFRGGALASWCVANASVGDAWLQTALEYACGHGADCGAIQPGAPCFEPDTKLAHASYAFNSFYQRNGRAKGACDFDGAAYVVYHEPAGEFSTSRHFSFPLSPCPSSMATSHHLMVSSCTGVCIDVGTCDPNVSWCVANAAVGDARLLAALNYACANGADCSAIQPGGACFEPDTVVAHASYAFNSYYQRKGRGSGTCDFTGTASVVYHAPSESTILSLLALLFSPAVPHY</sequence>
<dbReference type="GO" id="GO:0009506">
    <property type="term" value="C:plasmodesma"/>
    <property type="evidence" value="ECO:0007669"/>
    <property type="project" value="UniProtKB-ARBA"/>
</dbReference>